<evidence type="ECO:0000313" key="2">
    <source>
        <dbReference type="EMBL" id="RFZ81075.1"/>
    </source>
</evidence>
<protein>
    <recommendedName>
        <fullName evidence="4">DUF4440 domain-containing protein</fullName>
    </recommendedName>
</protein>
<keyword evidence="1" id="KW-0732">Signal</keyword>
<evidence type="ECO:0000313" key="3">
    <source>
        <dbReference type="Proteomes" id="UP000260823"/>
    </source>
</evidence>
<comment type="caution">
    <text evidence="2">The sequence shown here is derived from an EMBL/GenBank/DDBJ whole genome shotgun (WGS) entry which is preliminary data.</text>
</comment>
<keyword evidence="3" id="KW-1185">Reference proteome</keyword>
<dbReference type="AlphaFoldDB" id="A0A3E2NJB6"/>
<evidence type="ECO:0000256" key="1">
    <source>
        <dbReference type="SAM" id="SignalP"/>
    </source>
</evidence>
<evidence type="ECO:0008006" key="4">
    <source>
        <dbReference type="Google" id="ProtNLM"/>
    </source>
</evidence>
<dbReference type="RefSeq" id="WP_117384975.1">
    <property type="nucleotide sequence ID" value="NZ_QWDE01000007.1"/>
</dbReference>
<gene>
    <name evidence="2" type="ORF">DYU05_20155</name>
</gene>
<feature type="signal peptide" evidence="1">
    <location>
        <begin position="1"/>
        <end position="19"/>
    </location>
</feature>
<dbReference type="Proteomes" id="UP000260823">
    <property type="component" value="Unassembled WGS sequence"/>
</dbReference>
<accession>A0A3E2NJB6</accession>
<feature type="chain" id="PRO_5017796650" description="DUF4440 domain-containing protein" evidence="1">
    <location>
        <begin position="20"/>
        <end position="141"/>
    </location>
</feature>
<sequence>MKLKFSILLLLLLPATLYAQDTTVVKKQAAVVAKAVLDGNYGTVIDYMYPKVVQMSGGKAKLLQMMTKGMSQMKAQGVSFSDASVGSPGKFYKAGTEIHCLVPEYITMKAGASTIRTKSNLLAITKITAKPGPFLTSTRTL</sequence>
<dbReference type="EMBL" id="QWDE01000007">
    <property type="protein sequence ID" value="RFZ81075.1"/>
    <property type="molecule type" value="Genomic_DNA"/>
</dbReference>
<reference evidence="2 3" key="1">
    <citation type="submission" date="2018-08" db="EMBL/GenBank/DDBJ databases">
        <title>Mucilaginibacter terrae sp. nov., isolated from manganese diggings.</title>
        <authorList>
            <person name="Huang Y."/>
            <person name="Zhou Z."/>
        </authorList>
    </citation>
    <scope>NUCLEOTIDE SEQUENCE [LARGE SCALE GENOMIC DNA]</scope>
    <source>
        <strain evidence="2 3">ZH6</strain>
    </source>
</reference>
<dbReference type="OrthoDB" id="670350at2"/>
<proteinExistence type="predicted"/>
<name>A0A3E2NJB6_9SPHI</name>
<organism evidence="2 3">
    <name type="scientific">Mucilaginibacter terrenus</name>
    <dbReference type="NCBI Taxonomy" id="2482727"/>
    <lineage>
        <taxon>Bacteria</taxon>
        <taxon>Pseudomonadati</taxon>
        <taxon>Bacteroidota</taxon>
        <taxon>Sphingobacteriia</taxon>
        <taxon>Sphingobacteriales</taxon>
        <taxon>Sphingobacteriaceae</taxon>
        <taxon>Mucilaginibacter</taxon>
    </lineage>
</organism>